<evidence type="ECO:0000259" key="1">
    <source>
        <dbReference type="Pfam" id="PF00733"/>
    </source>
</evidence>
<gene>
    <name evidence="2" type="ORF">GA0061100_12125</name>
</gene>
<dbReference type="GO" id="GO:0004066">
    <property type="term" value="F:asparagine synthase (glutamine-hydrolyzing) activity"/>
    <property type="evidence" value="ECO:0007669"/>
    <property type="project" value="InterPro"/>
</dbReference>
<dbReference type="GO" id="GO:0006529">
    <property type="term" value="P:asparagine biosynthetic process"/>
    <property type="evidence" value="ECO:0007669"/>
    <property type="project" value="InterPro"/>
</dbReference>
<dbReference type="STRING" id="52131.GA0061100_12125"/>
<sequence length="536" mass="59761">MFKGTINRDYLAPACKARRHSSQTAIASIETLNHPLLESFRWEIGEHVVLICRERCSGANELPVAQPDWTIEQAQDFCSAHRQWPLDYQTVYMDRHSGTVTFCAGHGGVAPLYLRVTDTRIDLSWSVADFYPHLTLSEVDVERTGLRLIGTLPYAATTMFRGVFMLTERASLSVRSNGVVETHYPPPAPYYIPTPLLDDADVTDAGCRLVDTLLRRWPLTPAIMASEFSGGLDSAIVAAILARQHPDALPTYALQIEGIARNQKITRRALAIKHFGFRDHALDVDSIRMVPTAFGEDGDYVAAPYNADLQRPLQPLLKTLATPRAVATGTGGDELLMAHAFEQDREQLARNVSDAFLPAILPSPITPALKARLPDYAASCDRAPFPVLPISVLEAQAARSPLFSAHGIWPISPFAQPEAVRFYRSLPLVWRQQKRLHRQMLKLLGYPERFLDIPLRENFESYLASSLVAASTEIARLLSRCCLLHELGLVDVDRLIAAIREVRQNSPLADLGFIFHAINLEHMLRRINEPQGKPSI</sequence>
<reference evidence="3" key="1">
    <citation type="submission" date="2016-08" db="EMBL/GenBank/DDBJ databases">
        <authorList>
            <person name="Varghese N."/>
            <person name="Submissions Spin"/>
        </authorList>
    </citation>
    <scope>NUCLEOTIDE SEQUENCE [LARGE SCALE GENOMIC DNA]</scope>
    <source>
        <strain evidence="3">CCBAU 57015</strain>
    </source>
</reference>
<keyword evidence="3" id="KW-1185">Reference proteome</keyword>
<protein>
    <submittedName>
        <fullName evidence="2">Asparagine synthase (Glutamine-hydrolysing)</fullName>
    </submittedName>
</protein>
<dbReference type="Proteomes" id="UP000186228">
    <property type="component" value="Unassembled WGS sequence"/>
</dbReference>
<dbReference type="RefSeq" id="WP_075857054.1">
    <property type="nucleotide sequence ID" value="NZ_FMAC01000021.1"/>
</dbReference>
<evidence type="ECO:0000313" key="3">
    <source>
        <dbReference type="Proteomes" id="UP000186228"/>
    </source>
</evidence>
<dbReference type="InterPro" id="IPR001962">
    <property type="entry name" value="Asn_synthase"/>
</dbReference>
<dbReference type="EMBL" id="FMAC01000021">
    <property type="protein sequence ID" value="SCB39929.1"/>
    <property type="molecule type" value="Genomic_DNA"/>
</dbReference>
<dbReference type="OrthoDB" id="8314646at2"/>
<accession>A0A1C3WJ07</accession>
<evidence type="ECO:0000313" key="2">
    <source>
        <dbReference type="EMBL" id="SCB39929.1"/>
    </source>
</evidence>
<dbReference type="Pfam" id="PF00733">
    <property type="entry name" value="Asn_synthase"/>
    <property type="match status" value="1"/>
</dbReference>
<dbReference type="AlphaFoldDB" id="A0A1C3WJ07"/>
<feature type="domain" description="Asparagine synthetase" evidence="1">
    <location>
        <begin position="226"/>
        <end position="348"/>
    </location>
</feature>
<proteinExistence type="predicted"/>
<dbReference type="SUPFAM" id="SSF52402">
    <property type="entry name" value="Adenine nucleotide alpha hydrolases-like"/>
    <property type="match status" value="1"/>
</dbReference>
<organism evidence="2 3">
    <name type="scientific">Rhizobium hainanense</name>
    <dbReference type="NCBI Taxonomy" id="52131"/>
    <lineage>
        <taxon>Bacteria</taxon>
        <taxon>Pseudomonadati</taxon>
        <taxon>Pseudomonadota</taxon>
        <taxon>Alphaproteobacteria</taxon>
        <taxon>Hyphomicrobiales</taxon>
        <taxon>Rhizobiaceae</taxon>
        <taxon>Rhizobium/Agrobacterium group</taxon>
        <taxon>Rhizobium</taxon>
    </lineage>
</organism>
<name>A0A1C3WJ07_9HYPH</name>
<dbReference type="Gene3D" id="3.40.50.620">
    <property type="entry name" value="HUPs"/>
    <property type="match status" value="1"/>
</dbReference>
<dbReference type="InterPro" id="IPR014729">
    <property type="entry name" value="Rossmann-like_a/b/a_fold"/>
</dbReference>